<name>K4IHX2_PSYTT</name>
<dbReference type="HOGENOM" id="CLU_2555794_0_0_10"/>
<proteinExistence type="predicted"/>
<protein>
    <submittedName>
        <fullName evidence="2">Uncharacterized protein</fullName>
    </submittedName>
</protein>
<dbReference type="KEGG" id="ptq:P700755_001832"/>
<dbReference type="RefSeq" id="WP_015024259.1">
    <property type="nucleotide sequence ID" value="NC_018721.1"/>
</dbReference>
<keyword evidence="1" id="KW-0812">Transmembrane</keyword>
<evidence type="ECO:0000313" key="3">
    <source>
        <dbReference type="Proteomes" id="UP000008514"/>
    </source>
</evidence>
<dbReference type="eggNOG" id="COG2378">
    <property type="taxonomic scope" value="Bacteria"/>
</dbReference>
<dbReference type="AlphaFoldDB" id="K4IHX2"/>
<reference evidence="2" key="1">
    <citation type="submission" date="2006-03" db="EMBL/GenBank/DDBJ databases">
        <authorList>
            <person name="Bowman J."/>
            <person name="Ferriera S."/>
            <person name="Johnson J."/>
            <person name="Kravitz S."/>
            <person name="Halpern A."/>
            <person name="Remington K."/>
            <person name="Beeson K."/>
            <person name="Tran B."/>
            <person name="Rogers Y.-H."/>
            <person name="Friedman R."/>
            <person name="Venter J.C."/>
        </authorList>
    </citation>
    <scope>NUCLEOTIDE SEQUENCE [LARGE SCALE GENOMIC DNA]</scope>
    <source>
        <strain evidence="2">ATCC 700755</strain>
    </source>
</reference>
<accession>K4IHX2</accession>
<dbReference type="EMBL" id="CP003879">
    <property type="protein sequence ID" value="AFU68666.1"/>
    <property type="molecule type" value="Genomic_DNA"/>
</dbReference>
<keyword evidence="1" id="KW-1133">Transmembrane helix</keyword>
<dbReference type="Proteomes" id="UP000008514">
    <property type="component" value="Chromosome"/>
</dbReference>
<evidence type="ECO:0000313" key="2">
    <source>
        <dbReference type="EMBL" id="AFU68666.1"/>
    </source>
</evidence>
<evidence type="ECO:0000256" key="1">
    <source>
        <dbReference type="SAM" id="Phobius"/>
    </source>
</evidence>
<sequence length="82" mass="9210">MISILKANIYTSGELLKLLNEKNSSVSQRQLQRDLKSIEEAILTDHDQLKNIFTSGHCLSLLMNLSVFILLTPHALGFISKI</sequence>
<organism evidence="2 3">
    <name type="scientific">Psychroflexus torquis (strain ATCC 700755 / CIP 106069 / ACAM 623)</name>
    <dbReference type="NCBI Taxonomy" id="313595"/>
    <lineage>
        <taxon>Bacteria</taxon>
        <taxon>Pseudomonadati</taxon>
        <taxon>Bacteroidota</taxon>
        <taxon>Flavobacteriia</taxon>
        <taxon>Flavobacteriales</taxon>
        <taxon>Flavobacteriaceae</taxon>
        <taxon>Psychroflexus</taxon>
    </lineage>
</organism>
<feature type="transmembrane region" description="Helical" evidence="1">
    <location>
        <begin position="59"/>
        <end position="79"/>
    </location>
</feature>
<gene>
    <name evidence="2" type="ordered locus">P700755_001832</name>
</gene>
<dbReference type="OrthoDB" id="1245387at2"/>
<keyword evidence="1" id="KW-0472">Membrane</keyword>
<reference evidence="2" key="2">
    <citation type="submission" date="2012-09" db="EMBL/GenBank/DDBJ databases">
        <title>The complete sequence of Psychroflexus torquis an extreme psychrophile from sea-ice that is stimulated by light.</title>
        <authorList>
            <person name="Feng S."/>
            <person name="Powell S.M."/>
            <person name="Bowman J.P."/>
        </authorList>
    </citation>
    <scope>NUCLEOTIDE SEQUENCE [LARGE SCALE GENOMIC DNA]</scope>
    <source>
        <strain evidence="2">ATCC 700755</strain>
    </source>
</reference>
<keyword evidence="3" id="KW-1185">Reference proteome</keyword>